<dbReference type="OrthoDB" id="414075at2759"/>
<dbReference type="PROSITE" id="PS50103">
    <property type="entry name" value="ZF_C3H1"/>
    <property type="match status" value="1"/>
</dbReference>
<dbReference type="InterPro" id="IPR000571">
    <property type="entry name" value="Znf_CCCH"/>
</dbReference>
<feature type="domain" description="C3H1-type" evidence="4">
    <location>
        <begin position="281"/>
        <end position="304"/>
    </location>
</feature>
<dbReference type="Proteomes" id="UP000095284">
    <property type="component" value="Unplaced"/>
</dbReference>
<dbReference type="PANTHER" id="PTHR15092">
    <property type="entry name" value="POLY A -SPECIFIC RIBONUCLEASE/TARGET OF EGR1, MEMBER 1"/>
    <property type="match status" value="1"/>
</dbReference>
<name>A0A1I7SWG2_BURXY</name>
<evidence type="ECO:0000313" key="8">
    <source>
        <dbReference type="WBParaSite" id="BXY_1739300.1"/>
    </source>
</evidence>
<dbReference type="WBParaSite" id="BXY_1739300.1">
    <property type="protein sequence ID" value="BXY_1739300.1"/>
    <property type="gene ID" value="BXY_1739300"/>
</dbReference>
<dbReference type="InterPro" id="IPR006941">
    <property type="entry name" value="RNase_CAF1"/>
</dbReference>
<protein>
    <submittedName>
        <fullName evidence="5">(pine wood nematode) hypothetical protein</fullName>
    </submittedName>
    <submittedName>
        <fullName evidence="8">C3H1-type domain-containing protein</fullName>
    </submittedName>
</protein>
<reference evidence="5" key="2">
    <citation type="submission" date="2020-09" db="EMBL/GenBank/DDBJ databases">
        <authorList>
            <person name="Kikuchi T."/>
        </authorList>
    </citation>
    <scope>NUCLEOTIDE SEQUENCE</scope>
    <source>
        <strain evidence="5">Ka4C1</strain>
    </source>
</reference>
<dbReference type="EMBL" id="CAJFDI010000002">
    <property type="protein sequence ID" value="CAD5216353.1"/>
    <property type="molecule type" value="Genomic_DNA"/>
</dbReference>
<dbReference type="InterPro" id="IPR036397">
    <property type="entry name" value="RNaseH_sf"/>
</dbReference>
<dbReference type="EMBL" id="CAJFCV020000002">
    <property type="protein sequence ID" value="CAG9099369.1"/>
    <property type="molecule type" value="Genomic_DNA"/>
</dbReference>
<keyword evidence="2" id="KW-0863">Zinc-finger</keyword>
<dbReference type="GO" id="GO:0000175">
    <property type="term" value="F:3'-5'-RNA exonuclease activity"/>
    <property type="evidence" value="ECO:0007669"/>
    <property type="project" value="TreeGrafter"/>
</dbReference>
<evidence type="ECO:0000313" key="7">
    <source>
        <dbReference type="Proteomes" id="UP000659654"/>
    </source>
</evidence>
<feature type="region of interest" description="Disordered" evidence="3">
    <location>
        <begin position="318"/>
        <end position="352"/>
    </location>
</feature>
<dbReference type="InterPro" id="IPR012337">
    <property type="entry name" value="RNaseH-like_sf"/>
</dbReference>
<keyword evidence="7" id="KW-1185">Reference proteome</keyword>
<dbReference type="GO" id="GO:0008270">
    <property type="term" value="F:zinc ion binding"/>
    <property type="evidence" value="ECO:0007669"/>
    <property type="project" value="UniProtKB-KW"/>
</dbReference>
<feature type="zinc finger region" description="C3H1-type" evidence="2">
    <location>
        <begin position="281"/>
        <end position="304"/>
    </location>
</feature>
<comment type="similarity">
    <text evidence="1">Belongs to the CAF1 family.</text>
</comment>
<dbReference type="AlphaFoldDB" id="A0A1I7SWG2"/>
<dbReference type="SUPFAM" id="SSF53098">
    <property type="entry name" value="Ribonuclease H-like"/>
    <property type="match status" value="1"/>
</dbReference>
<keyword evidence="2" id="KW-0862">Zinc</keyword>
<feature type="compositionally biased region" description="Basic and acidic residues" evidence="3">
    <location>
        <begin position="336"/>
        <end position="350"/>
    </location>
</feature>
<dbReference type="GO" id="GO:0017069">
    <property type="term" value="F:snRNA binding"/>
    <property type="evidence" value="ECO:0007669"/>
    <property type="project" value="TreeGrafter"/>
</dbReference>
<reference evidence="8" key="1">
    <citation type="submission" date="2016-11" db="UniProtKB">
        <authorList>
            <consortium name="WormBaseParasite"/>
        </authorList>
    </citation>
    <scope>IDENTIFICATION</scope>
</reference>
<organism evidence="6 8">
    <name type="scientific">Bursaphelenchus xylophilus</name>
    <name type="common">Pinewood nematode worm</name>
    <name type="synonym">Aphelenchoides xylophilus</name>
    <dbReference type="NCBI Taxonomy" id="6326"/>
    <lineage>
        <taxon>Eukaryota</taxon>
        <taxon>Metazoa</taxon>
        <taxon>Ecdysozoa</taxon>
        <taxon>Nematoda</taxon>
        <taxon>Chromadorea</taxon>
        <taxon>Rhabditida</taxon>
        <taxon>Tylenchina</taxon>
        <taxon>Tylenchomorpha</taxon>
        <taxon>Aphelenchoidea</taxon>
        <taxon>Aphelenchoididae</taxon>
        <taxon>Bursaphelenchus</taxon>
    </lineage>
</organism>
<dbReference type="Proteomes" id="UP000659654">
    <property type="component" value="Unassembled WGS sequence"/>
</dbReference>
<dbReference type="SMR" id="A0A1I7SWG2"/>
<evidence type="ECO:0000256" key="1">
    <source>
        <dbReference type="ARBA" id="ARBA00008372"/>
    </source>
</evidence>
<proteinExistence type="inferred from homology"/>
<dbReference type="Gene3D" id="3.30.420.10">
    <property type="entry name" value="Ribonuclease H-like superfamily/Ribonuclease H"/>
    <property type="match status" value="1"/>
</dbReference>
<dbReference type="PANTHER" id="PTHR15092:SF37">
    <property type="entry name" value="TARGET OF EGR1 PROTEIN 1"/>
    <property type="match status" value="1"/>
</dbReference>
<evidence type="ECO:0000256" key="3">
    <source>
        <dbReference type="SAM" id="MobiDB-lite"/>
    </source>
</evidence>
<evidence type="ECO:0000256" key="2">
    <source>
        <dbReference type="PROSITE-ProRule" id="PRU00723"/>
    </source>
</evidence>
<evidence type="ECO:0000259" key="4">
    <source>
        <dbReference type="PROSITE" id="PS50103"/>
    </source>
</evidence>
<sequence>MDPTVRTIPVHNVRKNNVKELRETIFQSIKNASFIAIDLEITGLGPRIDPKSQMEEKYLAYKTLAETRSILSLGLSVFKYDGVEDKRVKYKITVFDIMLFELDPFTVDPLSLQFLVNHGLDFNQLISNGVSFRKRIDDIPNRIFTRILESGATLAFHNGLIDLMFLYNNFYSPLPPTCSEFLANLSDLFQASDKPPISDKYTAAIIDTKFIAEHKLGYSVSFLEYVYRKSQRQNLTALKDDDISIEINFEVFDGVDTTFVESKVSECFINKKYDPLTLKFVCPSFSNHGFCQKRDKCPLDHDVEMVLDLEEYKSLQGEKGTKRKQTEISDNDQEDINEKMKKPQKGELHGRNGKRANEIGSHSAGMDAFMTGFACAFFSRQDLHSTHKFSADYCGRIPVSHSNHPLLIRTEQHIKRNDQYHEEKSLLIRKVRSLNHGEISL</sequence>
<gene>
    <name evidence="5" type="ORF">BXYJ_LOCUS4487</name>
</gene>
<accession>A0A1I7SWG2</accession>
<dbReference type="Pfam" id="PF04857">
    <property type="entry name" value="CAF1"/>
    <property type="match status" value="2"/>
</dbReference>
<dbReference type="GO" id="GO:0034472">
    <property type="term" value="P:snRNA 3'-end processing"/>
    <property type="evidence" value="ECO:0007669"/>
    <property type="project" value="TreeGrafter"/>
</dbReference>
<dbReference type="GO" id="GO:0015030">
    <property type="term" value="C:Cajal body"/>
    <property type="evidence" value="ECO:0007669"/>
    <property type="project" value="TreeGrafter"/>
</dbReference>
<evidence type="ECO:0000313" key="5">
    <source>
        <dbReference type="EMBL" id="CAD5216353.1"/>
    </source>
</evidence>
<keyword evidence="2" id="KW-0479">Metal-binding</keyword>
<dbReference type="eggNOG" id="KOG1990">
    <property type="taxonomic scope" value="Eukaryota"/>
</dbReference>
<dbReference type="Proteomes" id="UP000582659">
    <property type="component" value="Unassembled WGS sequence"/>
</dbReference>
<evidence type="ECO:0000313" key="6">
    <source>
        <dbReference type="Proteomes" id="UP000095284"/>
    </source>
</evidence>
<dbReference type="InterPro" id="IPR051181">
    <property type="entry name" value="CAF1_poly(A)_ribonucleases"/>
</dbReference>